<evidence type="ECO:0000313" key="4">
    <source>
        <dbReference type="Proteomes" id="UP001150538"/>
    </source>
</evidence>
<comment type="caution">
    <text evidence="3">The sequence shown here is derived from an EMBL/GenBank/DDBJ whole genome shotgun (WGS) entry which is preliminary data.</text>
</comment>
<keyword evidence="2" id="KW-0472">Membrane</keyword>
<evidence type="ECO:0000256" key="1">
    <source>
        <dbReference type="SAM" id="MobiDB-lite"/>
    </source>
</evidence>
<sequence length="655" mass="73289">MTIGLGSTYVFACKLLAWTEAMFLYQEYHRREDIYAFSLPQLLEHNLTLVNTTDIKSQITSDILTQSLENLKGSDYVDDVVFMARQIHDGKYLWEKTYQDVYSPKTRSYTYTSNWGHASADGTVDGRYPKSTPMIGKTLDVTGLDGFRSSIKCYVTDCDDCDSPISSGDSDGPTSNKMGVTNLSFYNDNSGIQYQVFWGSSSKNDSDIGVADVDKTGMVEEASFYRKNGTKNGLNYSILSPGGIKVNCDYSVLNHNGQKNSKSLIVSDSKFFKHTPFADVTFNRASTTLDQSVLNSLLNEENILRNLTYNIHNSFRLMNDMLFRTYGYKSSASGQVTWAVKTNLLGYDHYVLILAALFMGMTVICYGYEFRYMLKKETLPYIGYTQDVDTRVSALALSGIPPSDEYEKLVSYAFGPGKEHMTEIYQEMEWHKKENAHRDQVLYRWNKGVFVPHYDGEPCEACMFNRPHDEIVSQDGGGDTLVSTQVASTAPQAHSFVNISENTASDVQINEDIQLPHNSEKSNDEPNQRDNNTARSSFTTISTNSLSENQVRDIEQGRAEDMIYSQSPIPSLHRVMTPSNIPPALLEFYNATHAQNSGGNSGSGNGHKRNPSLPQTPPTLQGAGGSSTRRDSDDNRSTRSQSFDESRQNNVPPRK</sequence>
<protein>
    <submittedName>
        <fullName evidence="3">Uncharacterized protein</fullName>
    </submittedName>
</protein>
<name>A0A9W8DUG9_9FUNG</name>
<feature type="region of interest" description="Disordered" evidence="1">
    <location>
        <begin position="593"/>
        <end position="655"/>
    </location>
</feature>
<keyword evidence="2" id="KW-1133">Transmembrane helix</keyword>
<proteinExistence type="predicted"/>
<accession>A0A9W8DUG9</accession>
<dbReference type="AlphaFoldDB" id="A0A9W8DUG9"/>
<dbReference type="EMBL" id="JANBPU010000048">
    <property type="protein sequence ID" value="KAJ1918344.1"/>
    <property type="molecule type" value="Genomic_DNA"/>
</dbReference>
<feature type="compositionally biased region" description="Polar residues" evidence="1">
    <location>
        <begin position="529"/>
        <end position="549"/>
    </location>
</feature>
<feature type="region of interest" description="Disordered" evidence="1">
    <location>
        <begin position="516"/>
        <end position="550"/>
    </location>
</feature>
<feature type="compositionally biased region" description="Basic and acidic residues" evidence="1">
    <location>
        <begin position="628"/>
        <end position="647"/>
    </location>
</feature>
<feature type="transmembrane region" description="Helical" evidence="2">
    <location>
        <begin position="350"/>
        <end position="368"/>
    </location>
</feature>
<keyword evidence="4" id="KW-1185">Reference proteome</keyword>
<evidence type="ECO:0000256" key="2">
    <source>
        <dbReference type="SAM" id="Phobius"/>
    </source>
</evidence>
<reference evidence="3" key="1">
    <citation type="submission" date="2022-07" db="EMBL/GenBank/DDBJ databases">
        <title>Phylogenomic reconstructions and comparative analyses of Kickxellomycotina fungi.</title>
        <authorList>
            <person name="Reynolds N.K."/>
            <person name="Stajich J.E."/>
            <person name="Barry K."/>
            <person name="Grigoriev I.V."/>
            <person name="Crous P."/>
            <person name="Smith M.E."/>
        </authorList>
    </citation>
    <scope>NUCLEOTIDE SEQUENCE</scope>
    <source>
        <strain evidence="3">NBRC 100468</strain>
    </source>
</reference>
<feature type="compositionally biased region" description="Basic and acidic residues" evidence="1">
    <location>
        <begin position="518"/>
        <end position="528"/>
    </location>
</feature>
<dbReference type="Proteomes" id="UP001150538">
    <property type="component" value="Unassembled WGS sequence"/>
</dbReference>
<evidence type="ECO:0000313" key="3">
    <source>
        <dbReference type="EMBL" id="KAJ1918344.1"/>
    </source>
</evidence>
<keyword evidence="2" id="KW-0812">Transmembrane</keyword>
<gene>
    <name evidence="3" type="ORF">H4219_002669</name>
</gene>
<dbReference type="OrthoDB" id="5728848at2759"/>
<organism evidence="3 4">
    <name type="scientific">Mycoemilia scoparia</name>
    <dbReference type="NCBI Taxonomy" id="417184"/>
    <lineage>
        <taxon>Eukaryota</taxon>
        <taxon>Fungi</taxon>
        <taxon>Fungi incertae sedis</taxon>
        <taxon>Zoopagomycota</taxon>
        <taxon>Kickxellomycotina</taxon>
        <taxon>Kickxellomycetes</taxon>
        <taxon>Kickxellales</taxon>
        <taxon>Kickxellaceae</taxon>
        <taxon>Mycoemilia</taxon>
    </lineage>
</organism>